<dbReference type="Gene3D" id="3.30.900.10">
    <property type="entry name" value="HORMA domain"/>
    <property type="match status" value="1"/>
</dbReference>
<feature type="region of interest" description="Disordered" evidence="1">
    <location>
        <begin position="278"/>
        <end position="307"/>
    </location>
</feature>
<reference evidence="2 3" key="1">
    <citation type="submission" date="2019-04" db="EMBL/GenBank/DDBJ databases">
        <title>Annotation for the trematode Fasciola gigantica.</title>
        <authorList>
            <person name="Choi Y.-J."/>
        </authorList>
    </citation>
    <scope>NUCLEOTIDE SEQUENCE [LARGE SCALE GENOMIC DNA]</scope>
    <source>
        <strain evidence="2">Uganda_cow_1</strain>
    </source>
</reference>
<evidence type="ECO:0000313" key="2">
    <source>
        <dbReference type="EMBL" id="TPP65470.1"/>
    </source>
</evidence>
<dbReference type="InterPro" id="IPR036570">
    <property type="entry name" value="HORMA_dom_sf"/>
</dbReference>
<feature type="region of interest" description="Disordered" evidence="1">
    <location>
        <begin position="352"/>
        <end position="400"/>
    </location>
</feature>
<proteinExistence type="predicted"/>
<evidence type="ECO:0000313" key="3">
    <source>
        <dbReference type="Proteomes" id="UP000316759"/>
    </source>
</evidence>
<comment type="caution">
    <text evidence="2">The sequence shown here is derived from an EMBL/GenBank/DDBJ whole genome shotgun (WGS) entry which is preliminary data.</text>
</comment>
<dbReference type="Proteomes" id="UP000316759">
    <property type="component" value="Unassembled WGS sequence"/>
</dbReference>
<evidence type="ECO:0008006" key="4">
    <source>
        <dbReference type="Google" id="ProtNLM"/>
    </source>
</evidence>
<gene>
    <name evidence="2" type="ORF">FGIG_00795</name>
</gene>
<dbReference type="AlphaFoldDB" id="A0A504Z895"/>
<keyword evidence="3" id="KW-1185">Reference proteome</keyword>
<sequence>MSLTAPRLEKKSAIESCIRSFLIKSVHAIVQARNGNTYTTNCMSAVGPRNNLMINIEEDPEIGATIKHTFDPGFPVHVGDVISLEILASWPGDRCMLVEIWQFRLDTAEKLDQIPNSTTGSVFHRPNSAAVGATGSDTTQPVEVVGEDSRFFEKLGTLLKTLIVATRLLPAYKLARRQSSADYAMCYNLRRGTRDLNRLGPGLKSQLVGRLLSGLALSDPSGTCGAATDTKFVTMADPMRKVYLNACVHYRTQVQPSPHAAYLPLVEGIAKLVLPQTNESHRAAASRDHSHRATNPRDVGHPERHSPRALPAFADISADDQNEDDFDPAGALLLRGSVDEDAQDEMIDQVLSDDDSLSGSDSSFGTHEPSSHNCPHRTDRDDGGYPATRLRGTGSEDVDEIALNEPTLEPLGRNSLQAAFSNFSSDPANKLGLLFVNLRKQADLDLFRVPHNSGGATGGSSNAQAQSSVFNAKALSDELKRHEETLKEFDDFLTEFCSVDLFGPAEVRQLTAPVQPR</sequence>
<dbReference type="OrthoDB" id="70161at2759"/>
<dbReference type="EMBL" id="SUNJ01003134">
    <property type="protein sequence ID" value="TPP65470.1"/>
    <property type="molecule type" value="Genomic_DNA"/>
</dbReference>
<name>A0A504Z895_FASGI</name>
<feature type="region of interest" description="Disordered" evidence="1">
    <location>
        <begin position="117"/>
        <end position="139"/>
    </location>
</feature>
<accession>A0A504Z895</accession>
<protein>
    <recommendedName>
        <fullName evidence="4">Autophagy-related protein 13</fullName>
    </recommendedName>
</protein>
<dbReference type="STRING" id="46835.A0A504Z895"/>
<organism evidence="2 3">
    <name type="scientific">Fasciola gigantica</name>
    <name type="common">Giant liver fluke</name>
    <dbReference type="NCBI Taxonomy" id="46835"/>
    <lineage>
        <taxon>Eukaryota</taxon>
        <taxon>Metazoa</taxon>
        <taxon>Spiralia</taxon>
        <taxon>Lophotrochozoa</taxon>
        <taxon>Platyhelminthes</taxon>
        <taxon>Trematoda</taxon>
        <taxon>Digenea</taxon>
        <taxon>Plagiorchiida</taxon>
        <taxon>Echinostomata</taxon>
        <taxon>Echinostomatoidea</taxon>
        <taxon>Fasciolidae</taxon>
        <taxon>Fasciola</taxon>
    </lineage>
</organism>
<evidence type="ECO:0000256" key="1">
    <source>
        <dbReference type="SAM" id="MobiDB-lite"/>
    </source>
</evidence>
<feature type="compositionally biased region" description="Basic and acidic residues" evidence="1">
    <location>
        <begin position="279"/>
        <end position="288"/>
    </location>
</feature>